<proteinExistence type="predicted"/>
<sequence length="562" mass="63628">MGTVHPCLRIPDIQAVIFKHLARDDCARLARTCTFFYDEASNIVWEEVESFVPFVRCLPLDAVTEFIPERQLTGFVITLGTEDFWYGVERRIPLQRSVRLTTSTWQAITHFILQRHTSESVGLFPNLTALQARAVAHGWFPEYLPFLCGDELKSLTLHFGVSGPLGFYGGISTFSQLLPEIRRRWPYLTYLDIDAYKSSGPREPNNYLAELSAWIKNLPQLQSIHASVECIPSLMQTISELPDLRTLDLRGDSFTVLDPTLDPPLLFRFPSLKELKVVTYLPGPPMPLLCALSGSPGSSPSSFIEAPRVIETISGLATVTFLKLFFGSNVSTEDLIPDVPPFDTQLFAQLFRLRRLRHLTLGGFFHMEITDQDLLDAAAAWPELEHLSLALAYCDENQFMEQEQEIPLLSLVGIQALYNGCPNLRVVDLPVNEELPIGANKRLDLPAARPRDPAMAVERLSLKFIPIDGEFEVGSEVYIPFAVRLMFPELKEFETSQRDTGDDYEDNGVWECRVLTGWEKYRDMELEEVRALMEKKWDKLHAKPNVEPGGWGVINMGNVYIS</sequence>
<evidence type="ECO:0000313" key="2">
    <source>
        <dbReference type="Proteomes" id="UP001055072"/>
    </source>
</evidence>
<organism evidence="1 2">
    <name type="scientific">Irpex rosettiformis</name>
    <dbReference type="NCBI Taxonomy" id="378272"/>
    <lineage>
        <taxon>Eukaryota</taxon>
        <taxon>Fungi</taxon>
        <taxon>Dikarya</taxon>
        <taxon>Basidiomycota</taxon>
        <taxon>Agaricomycotina</taxon>
        <taxon>Agaricomycetes</taxon>
        <taxon>Polyporales</taxon>
        <taxon>Irpicaceae</taxon>
        <taxon>Irpex</taxon>
    </lineage>
</organism>
<name>A0ACB8U9W9_9APHY</name>
<comment type="caution">
    <text evidence="1">The sequence shown here is derived from an EMBL/GenBank/DDBJ whole genome shotgun (WGS) entry which is preliminary data.</text>
</comment>
<dbReference type="EMBL" id="MU274906">
    <property type="protein sequence ID" value="KAI0091028.1"/>
    <property type="molecule type" value="Genomic_DNA"/>
</dbReference>
<evidence type="ECO:0000313" key="1">
    <source>
        <dbReference type="EMBL" id="KAI0091028.1"/>
    </source>
</evidence>
<accession>A0ACB8U9W9</accession>
<keyword evidence="2" id="KW-1185">Reference proteome</keyword>
<reference evidence="1" key="1">
    <citation type="journal article" date="2021" name="Environ. Microbiol.">
        <title>Gene family expansions and transcriptome signatures uncover fungal adaptations to wood decay.</title>
        <authorList>
            <person name="Hage H."/>
            <person name="Miyauchi S."/>
            <person name="Viragh M."/>
            <person name="Drula E."/>
            <person name="Min B."/>
            <person name="Chaduli D."/>
            <person name="Navarro D."/>
            <person name="Favel A."/>
            <person name="Norest M."/>
            <person name="Lesage-Meessen L."/>
            <person name="Balint B."/>
            <person name="Merenyi Z."/>
            <person name="de Eugenio L."/>
            <person name="Morin E."/>
            <person name="Martinez A.T."/>
            <person name="Baldrian P."/>
            <person name="Stursova M."/>
            <person name="Martinez M.J."/>
            <person name="Novotny C."/>
            <person name="Magnuson J.K."/>
            <person name="Spatafora J.W."/>
            <person name="Maurice S."/>
            <person name="Pangilinan J."/>
            <person name="Andreopoulos W."/>
            <person name="LaButti K."/>
            <person name="Hundley H."/>
            <person name="Na H."/>
            <person name="Kuo A."/>
            <person name="Barry K."/>
            <person name="Lipzen A."/>
            <person name="Henrissat B."/>
            <person name="Riley R."/>
            <person name="Ahrendt S."/>
            <person name="Nagy L.G."/>
            <person name="Grigoriev I.V."/>
            <person name="Martin F."/>
            <person name="Rosso M.N."/>
        </authorList>
    </citation>
    <scope>NUCLEOTIDE SEQUENCE</scope>
    <source>
        <strain evidence="1">CBS 384.51</strain>
    </source>
</reference>
<gene>
    <name evidence="1" type="ORF">BDY19DRAFT_904529</name>
</gene>
<protein>
    <submittedName>
        <fullName evidence="1">Uncharacterized protein</fullName>
    </submittedName>
</protein>
<dbReference type="Proteomes" id="UP001055072">
    <property type="component" value="Unassembled WGS sequence"/>
</dbReference>